<evidence type="ECO:0000313" key="3">
    <source>
        <dbReference type="Proteomes" id="UP001302494"/>
    </source>
</evidence>
<dbReference type="KEGG" id="nneo:PQG83_03615"/>
<dbReference type="InterPro" id="IPR050135">
    <property type="entry name" value="dGTPase-like"/>
</dbReference>
<dbReference type="InterPro" id="IPR006674">
    <property type="entry name" value="HD_domain"/>
</dbReference>
<accession>A0AA96JX49</accession>
<dbReference type="GO" id="GO:0006203">
    <property type="term" value="P:dGTP catabolic process"/>
    <property type="evidence" value="ECO:0007669"/>
    <property type="project" value="TreeGrafter"/>
</dbReference>
<dbReference type="Pfam" id="PF01966">
    <property type="entry name" value="HD"/>
    <property type="match status" value="1"/>
</dbReference>
<dbReference type="PANTHER" id="PTHR11373:SF4">
    <property type="entry name" value="DEOXYNUCLEOSIDE TRIPHOSPHATE TRIPHOSPHOHYDROLASE SAMHD1"/>
    <property type="match status" value="1"/>
</dbReference>
<dbReference type="InterPro" id="IPR045509">
    <property type="entry name" value="HD_assoc_2"/>
</dbReference>
<dbReference type="CDD" id="cd00077">
    <property type="entry name" value="HDc"/>
    <property type="match status" value="1"/>
</dbReference>
<dbReference type="Pfam" id="PF19276">
    <property type="entry name" value="HD_assoc_2"/>
    <property type="match status" value="1"/>
</dbReference>
<proteinExistence type="predicted"/>
<organism evidence="2 3">
    <name type="scientific">Candidatus Nitrospira neomarina</name>
    <dbReference type="NCBI Taxonomy" id="3020899"/>
    <lineage>
        <taxon>Bacteria</taxon>
        <taxon>Pseudomonadati</taxon>
        <taxon>Nitrospirota</taxon>
        <taxon>Nitrospiria</taxon>
        <taxon>Nitrospirales</taxon>
        <taxon>Nitrospiraceae</taxon>
        <taxon>Nitrospira</taxon>
    </lineage>
</organism>
<reference evidence="2 3" key="1">
    <citation type="submission" date="2023-01" db="EMBL/GenBank/DDBJ databases">
        <title>Cultivation and genomic characterization of new, ubiquitous marine nitrite-oxidizing bacteria from the Nitrospirales.</title>
        <authorList>
            <person name="Mueller A.J."/>
            <person name="Daebeler A."/>
            <person name="Herbold C.W."/>
            <person name="Kirkegaard R.H."/>
            <person name="Daims H."/>
        </authorList>
    </citation>
    <scope>NUCLEOTIDE SEQUENCE [LARGE SCALE GENOMIC DNA]</scope>
    <source>
        <strain evidence="2 3">DK</strain>
    </source>
</reference>
<dbReference type="PANTHER" id="PTHR11373">
    <property type="entry name" value="DEOXYNUCLEOSIDE TRIPHOSPHATE TRIPHOSPHOHYDROLASE"/>
    <property type="match status" value="1"/>
</dbReference>
<protein>
    <submittedName>
        <fullName evidence="2">HD domain-containing protein</fullName>
    </submittedName>
</protein>
<dbReference type="Gene3D" id="1.10.3210.10">
    <property type="entry name" value="Hypothetical protein af1432"/>
    <property type="match status" value="1"/>
</dbReference>
<keyword evidence="3" id="KW-1185">Reference proteome</keyword>
<dbReference type="AlphaFoldDB" id="A0AA96JX49"/>
<dbReference type="SUPFAM" id="SSF109604">
    <property type="entry name" value="HD-domain/PDEase-like"/>
    <property type="match status" value="1"/>
</dbReference>
<evidence type="ECO:0000313" key="2">
    <source>
        <dbReference type="EMBL" id="WNM62850.1"/>
    </source>
</evidence>
<dbReference type="GO" id="GO:0008832">
    <property type="term" value="F:dGTPase activity"/>
    <property type="evidence" value="ECO:0007669"/>
    <property type="project" value="TreeGrafter"/>
</dbReference>
<dbReference type="Proteomes" id="UP001302494">
    <property type="component" value="Chromosome"/>
</dbReference>
<dbReference type="RefSeq" id="WP_312746856.1">
    <property type="nucleotide sequence ID" value="NZ_CP116968.1"/>
</dbReference>
<dbReference type="InterPro" id="IPR003607">
    <property type="entry name" value="HD/PDEase_dom"/>
</dbReference>
<dbReference type="EMBL" id="CP116968">
    <property type="protein sequence ID" value="WNM62850.1"/>
    <property type="molecule type" value="Genomic_DNA"/>
</dbReference>
<dbReference type="SMART" id="SM00471">
    <property type="entry name" value="HDc"/>
    <property type="match status" value="1"/>
</dbReference>
<gene>
    <name evidence="2" type="ORF">PQG83_03615</name>
</gene>
<evidence type="ECO:0000259" key="1">
    <source>
        <dbReference type="SMART" id="SM00471"/>
    </source>
</evidence>
<feature type="domain" description="HD/PDEase" evidence="1">
    <location>
        <begin position="69"/>
        <end position="227"/>
    </location>
</feature>
<name>A0AA96JX49_9BACT</name>
<sequence length="474" mass="55046">MAVLEPLSSPFDGVSLLADPIHGYISITVPYQEPHPTEQTEKDLIDSPWVQRLRYILQLQSAHWVYPGAEHTRFQHSLGTMHLAGRFMARLYPSLCQTVSEVPSRHFLEEFIRITALLHDIGHGPFCHFFDHHFLHKFNLTHEVVGQHIIRDHLGPIIKKICRSPSGPFAPGEQLDPEHIAFLILKDPHKSTKHLPPWVIALQPLLGGIYTPDNCDYVLRDSYMCGVAIGPVDIERLLHYTFFSSQGLTIHQSGLPALQMFLHARLYLYANVYYHRTTRAIDFHLQEIFQPTMEILCKKNPLQSLPHYLHLTDWHVIETVRSWKHARSMHKRQLGMEWSQIIGRHVKWKTAFSTLLPIIQPASSSFQPQVFLSRMRRLLPTKYRHQDIRVDFAHKDPRPINLLNMGNFQIFVWNPAKGTVEKDILQKYLQYLPARMITLRVFSQDHSIDKILAKAAEETLRRHWPTLIQPVSVL</sequence>